<dbReference type="RefSeq" id="WP_198280607.1">
    <property type="nucleotide sequence ID" value="NZ_BAAAIF010000156.1"/>
</dbReference>
<accession>A0ABS0RKL0</accession>
<comment type="caution">
    <text evidence="1">The sequence shown here is derived from an EMBL/GenBank/DDBJ whole genome shotgun (WGS) entry which is preliminary data.</text>
</comment>
<evidence type="ECO:0000313" key="1">
    <source>
        <dbReference type="EMBL" id="MBI0317931.1"/>
    </source>
</evidence>
<dbReference type="Proteomes" id="UP000638849">
    <property type="component" value="Unassembled WGS sequence"/>
</dbReference>
<name>A0ABS0RKL0_9ACTN</name>
<reference evidence="1 2" key="1">
    <citation type="submission" date="2020-12" db="EMBL/GenBank/DDBJ databases">
        <authorList>
            <person name="Kusuma A.B."/>
            <person name="Nouioui I."/>
            <person name="Goodfellow M."/>
        </authorList>
    </citation>
    <scope>NUCLEOTIDE SEQUENCE [LARGE SCALE GENOMIC DNA]</scope>
    <source>
        <strain evidence="1 2">DSM 41764</strain>
    </source>
</reference>
<evidence type="ECO:0000313" key="2">
    <source>
        <dbReference type="Proteomes" id="UP000638849"/>
    </source>
</evidence>
<protein>
    <submittedName>
        <fullName evidence="1">Uncharacterized protein</fullName>
    </submittedName>
</protein>
<keyword evidence="2" id="KW-1185">Reference proteome</keyword>
<proteinExistence type="predicted"/>
<sequence>MPGTRVEWSGSATMTSGAAVSWMTTSVATTDLAAFQRLTSTLVMKNVVQDRPLPE</sequence>
<dbReference type="EMBL" id="JAEEAQ010000489">
    <property type="protein sequence ID" value="MBI0317931.1"/>
    <property type="molecule type" value="Genomic_DNA"/>
</dbReference>
<gene>
    <name evidence="1" type="ORF">JBF12_34130</name>
</gene>
<organism evidence="1 2">
    <name type="scientific">Streptomyces javensis</name>
    <dbReference type="NCBI Taxonomy" id="114698"/>
    <lineage>
        <taxon>Bacteria</taxon>
        <taxon>Bacillati</taxon>
        <taxon>Actinomycetota</taxon>
        <taxon>Actinomycetes</taxon>
        <taxon>Kitasatosporales</taxon>
        <taxon>Streptomycetaceae</taxon>
        <taxon>Streptomyces</taxon>
        <taxon>Streptomyces violaceusniger group</taxon>
    </lineage>
</organism>